<dbReference type="EMBL" id="JH767557">
    <property type="protein sequence ID" value="EON62097.1"/>
    <property type="molecule type" value="Genomic_DNA"/>
</dbReference>
<organism evidence="1 2">
    <name type="scientific">Coniosporium apollinis (strain CBS 100218)</name>
    <name type="common">Rock-inhabiting black yeast</name>
    <dbReference type="NCBI Taxonomy" id="1168221"/>
    <lineage>
        <taxon>Eukaryota</taxon>
        <taxon>Fungi</taxon>
        <taxon>Dikarya</taxon>
        <taxon>Ascomycota</taxon>
        <taxon>Pezizomycotina</taxon>
        <taxon>Dothideomycetes</taxon>
        <taxon>Dothideomycetes incertae sedis</taxon>
        <taxon>Coniosporium</taxon>
    </lineage>
</organism>
<dbReference type="AlphaFoldDB" id="R7YJL8"/>
<keyword evidence="2" id="KW-1185">Reference proteome</keyword>
<name>R7YJL8_CONA1</name>
<evidence type="ECO:0000313" key="1">
    <source>
        <dbReference type="EMBL" id="EON62097.1"/>
    </source>
</evidence>
<proteinExistence type="predicted"/>
<accession>R7YJL8</accession>
<dbReference type="GeneID" id="19898627"/>
<dbReference type="Proteomes" id="UP000016924">
    <property type="component" value="Unassembled WGS sequence"/>
</dbReference>
<gene>
    <name evidence="1" type="ORF">W97_01316</name>
</gene>
<dbReference type="RefSeq" id="XP_007777414.1">
    <property type="nucleotide sequence ID" value="XM_007779224.1"/>
</dbReference>
<evidence type="ECO:0000313" key="2">
    <source>
        <dbReference type="Proteomes" id="UP000016924"/>
    </source>
</evidence>
<sequence>MSEEDTDPPGLRGLRIALVGAPAFMQQFPERSLVWANGKSRKVTFDKVWNGVLSIHIAGDVVVSM</sequence>
<protein>
    <submittedName>
        <fullName evidence="1">Uncharacterized protein</fullName>
    </submittedName>
</protein>
<reference evidence="2" key="1">
    <citation type="submission" date="2012-06" db="EMBL/GenBank/DDBJ databases">
        <title>The genome sequence of Coniosporium apollinis CBS 100218.</title>
        <authorList>
            <consortium name="The Broad Institute Genome Sequencing Platform"/>
            <person name="Cuomo C."/>
            <person name="Gorbushina A."/>
            <person name="Noack S."/>
            <person name="Walker B."/>
            <person name="Young S.K."/>
            <person name="Zeng Q."/>
            <person name="Gargeya S."/>
            <person name="Fitzgerald M."/>
            <person name="Haas B."/>
            <person name="Abouelleil A."/>
            <person name="Alvarado L."/>
            <person name="Arachchi H.M."/>
            <person name="Berlin A.M."/>
            <person name="Chapman S.B."/>
            <person name="Goldberg J."/>
            <person name="Griggs A."/>
            <person name="Gujja S."/>
            <person name="Hansen M."/>
            <person name="Howarth C."/>
            <person name="Imamovic A."/>
            <person name="Larimer J."/>
            <person name="McCowan C."/>
            <person name="Montmayeur A."/>
            <person name="Murphy C."/>
            <person name="Neiman D."/>
            <person name="Pearson M."/>
            <person name="Priest M."/>
            <person name="Roberts A."/>
            <person name="Saif S."/>
            <person name="Shea T."/>
            <person name="Sisk P."/>
            <person name="Sykes S."/>
            <person name="Wortman J."/>
            <person name="Nusbaum C."/>
            <person name="Birren B."/>
        </authorList>
    </citation>
    <scope>NUCLEOTIDE SEQUENCE [LARGE SCALE GENOMIC DNA]</scope>
    <source>
        <strain evidence="2">CBS 100218</strain>
    </source>
</reference>
<dbReference type="HOGENOM" id="CLU_2849596_0_0_1"/>